<dbReference type="InterPro" id="IPR005467">
    <property type="entry name" value="His_kinase_dom"/>
</dbReference>
<keyword evidence="3" id="KW-0808">Transferase</keyword>
<evidence type="ECO:0000313" key="3">
    <source>
        <dbReference type="EMBL" id="SEU15005.1"/>
    </source>
</evidence>
<dbReference type="STRING" id="392421.SAMN04488694_1732"/>
<dbReference type="Pfam" id="PF02518">
    <property type="entry name" value="HATPase_c"/>
    <property type="match status" value="1"/>
</dbReference>
<dbReference type="GO" id="GO:0016301">
    <property type="term" value="F:kinase activity"/>
    <property type="evidence" value="ECO:0007669"/>
    <property type="project" value="UniProtKB-KW"/>
</dbReference>
<dbReference type="RefSeq" id="WP_092936210.1">
    <property type="nucleotide sequence ID" value="NZ_FMZP01000112.1"/>
</dbReference>
<dbReference type="AlphaFoldDB" id="A0A1I0JWN4"/>
<keyword evidence="4" id="KW-1185">Reference proteome</keyword>
<keyword evidence="3" id="KW-0418">Kinase</keyword>
<dbReference type="SUPFAM" id="SSF55874">
    <property type="entry name" value="ATPase domain of HSP90 chaperone/DNA topoisomerase II/histidine kinase"/>
    <property type="match status" value="1"/>
</dbReference>
<evidence type="ECO:0000313" key="4">
    <source>
        <dbReference type="Proteomes" id="UP000199320"/>
    </source>
</evidence>
<protein>
    <submittedName>
        <fullName evidence="3">Histidine kinase-, DNA gyrase B-, and HSP90-like ATPase</fullName>
    </submittedName>
</protein>
<dbReference type="OrthoDB" id="237703at2157"/>
<sequence length="81" mass="8548">MSDELILNVQQAIELCIADTGSGIADDEVLALDRETEDSLTHGSGLGLWLIYWVTTKSGGTLSFGANEPQGTVVQLSLPNA</sequence>
<evidence type="ECO:0000313" key="5">
    <source>
        <dbReference type="Proteomes" id="UP000324021"/>
    </source>
</evidence>
<dbReference type="EMBL" id="FOIC01000073">
    <property type="protein sequence ID" value="SEU15005.1"/>
    <property type="molecule type" value="Genomic_DNA"/>
</dbReference>
<reference evidence="4 5" key="1">
    <citation type="submission" date="2016-10" db="EMBL/GenBank/DDBJ databases">
        <authorList>
            <person name="Varghese N."/>
            <person name="Submissions S."/>
        </authorList>
    </citation>
    <scope>NUCLEOTIDE SEQUENCE [LARGE SCALE GENOMIC DNA]</scope>
    <source>
        <strain evidence="2 5">CDM_1</strain>
        <strain evidence="4">CDM_6</strain>
    </source>
</reference>
<accession>A0A1I0JWN4</accession>
<dbReference type="InterPro" id="IPR036890">
    <property type="entry name" value="HATPase_C_sf"/>
</dbReference>
<name>A0A1I0JWN4_9EURY</name>
<organism evidence="3 4">
    <name type="scientific">Natrinema hispanicum</name>
    <dbReference type="NCBI Taxonomy" id="392421"/>
    <lineage>
        <taxon>Archaea</taxon>
        <taxon>Methanobacteriati</taxon>
        <taxon>Methanobacteriota</taxon>
        <taxon>Stenosarchaea group</taxon>
        <taxon>Halobacteria</taxon>
        <taxon>Halobacteriales</taxon>
        <taxon>Natrialbaceae</taxon>
        <taxon>Natrinema</taxon>
    </lineage>
</organism>
<proteinExistence type="predicted"/>
<dbReference type="Proteomes" id="UP000199320">
    <property type="component" value="Unassembled WGS sequence"/>
</dbReference>
<dbReference type="PROSITE" id="PS50109">
    <property type="entry name" value="HIS_KIN"/>
    <property type="match status" value="1"/>
</dbReference>
<evidence type="ECO:0000313" key="2">
    <source>
        <dbReference type="EMBL" id="SDE04038.1"/>
    </source>
</evidence>
<dbReference type="EMBL" id="FMZP01000112">
    <property type="protein sequence ID" value="SDE04038.1"/>
    <property type="molecule type" value="Genomic_DNA"/>
</dbReference>
<dbReference type="InterPro" id="IPR003594">
    <property type="entry name" value="HATPase_dom"/>
</dbReference>
<dbReference type="Gene3D" id="3.30.565.10">
    <property type="entry name" value="Histidine kinase-like ATPase, C-terminal domain"/>
    <property type="match status" value="1"/>
</dbReference>
<gene>
    <name evidence="3" type="ORF">SAMN04488694_1732</name>
    <name evidence="2" type="ORF">SAMN05192552_11124</name>
</gene>
<feature type="domain" description="Histidine kinase" evidence="1">
    <location>
        <begin position="1"/>
        <end position="81"/>
    </location>
</feature>
<reference evidence="3" key="2">
    <citation type="submission" date="2016-10" db="EMBL/GenBank/DDBJ databases">
        <authorList>
            <person name="de Groot N.N."/>
        </authorList>
    </citation>
    <scope>NUCLEOTIDE SEQUENCE [LARGE SCALE GENOMIC DNA]</scope>
    <source>
        <strain evidence="3">CDM_6</strain>
    </source>
</reference>
<evidence type="ECO:0000259" key="1">
    <source>
        <dbReference type="PROSITE" id="PS50109"/>
    </source>
</evidence>
<dbReference type="Proteomes" id="UP000324021">
    <property type="component" value="Unassembled WGS sequence"/>
</dbReference>